<gene>
    <name evidence="2" type="ORF">TWF730_009452</name>
</gene>
<feature type="compositionally biased region" description="Polar residues" evidence="1">
    <location>
        <begin position="216"/>
        <end position="233"/>
    </location>
</feature>
<proteinExistence type="predicted"/>
<keyword evidence="3" id="KW-1185">Reference proteome</keyword>
<organism evidence="2 3">
    <name type="scientific">Orbilia blumenaviensis</name>
    <dbReference type="NCBI Taxonomy" id="1796055"/>
    <lineage>
        <taxon>Eukaryota</taxon>
        <taxon>Fungi</taxon>
        <taxon>Dikarya</taxon>
        <taxon>Ascomycota</taxon>
        <taxon>Pezizomycotina</taxon>
        <taxon>Orbiliomycetes</taxon>
        <taxon>Orbiliales</taxon>
        <taxon>Orbiliaceae</taxon>
        <taxon>Orbilia</taxon>
    </lineage>
</organism>
<feature type="compositionally biased region" description="Polar residues" evidence="1">
    <location>
        <begin position="82"/>
        <end position="93"/>
    </location>
</feature>
<feature type="region of interest" description="Disordered" evidence="1">
    <location>
        <begin position="351"/>
        <end position="373"/>
    </location>
</feature>
<dbReference type="Proteomes" id="UP001373714">
    <property type="component" value="Unassembled WGS sequence"/>
</dbReference>
<evidence type="ECO:0000256" key="1">
    <source>
        <dbReference type="SAM" id="MobiDB-lite"/>
    </source>
</evidence>
<comment type="caution">
    <text evidence="2">The sequence shown here is derived from an EMBL/GenBank/DDBJ whole genome shotgun (WGS) entry which is preliminary data.</text>
</comment>
<accession>A0AAV9UZ31</accession>
<feature type="compositionally biased region" description="Basic and acidic residues" evidence="1">
    <location>
        <begin position="121"/>
        <end position="144"/>
    </location>
</feature>
<feature type="compositionally biased region" description="Polar residues" evidence="1">
    <location>
        <begin position="145"/>
        <end position="154"/>
    </location>
</feature>
<feature type="region of interest" description="Disordered" evidence="1">
    <location>
        <begin position="1"/>
        <end position="324"/>
    </location>
</feature>
<feature type="compositionally biased region" description="Basic residues" evidence="1">
    <location>
        <begin position="1"/>
        <end position="11"/>
    </location>
</feature>
<feature type="compositionally biased region" description="Polar residues" evidence="1">
    <location>
        <begin position="240"/>
        <end position="256"/>
    </location>
</feature>
<feature type="compositionally biased region" description="Basic residues" evidence="1">
    <location>
        <begin position="53"/>
        <end position="65"/>
    </location>
</feature>
<feature type="compositionally biased region" description="Polar residues" evidence="1">
    <location>
        <begin position="351"/>
        <end position="366"/>
    </location>
</feature>
<reference evidence="2 3" key="1">
    <citation type="submission" date="2019-10" db="EMBL/GenBank/DDBJ databases">
        <authorList>
            <person name="Palmer J.M."/>
        </authorList>
    </citation>
    <scope>NUCLEOTIDE SEQUENCE [LARGE SCALE GENOMIC DNA]</scope>
    <source>
        <strain evidence="2 3">TWF730</strain>
    </source>
</reference>
<evidence type="ECO:0000313" key="3">
    <source>
        <dbReference type="Proteomes" id="UP001373714"/>
    </source>
</evidence>
<dbReference type="EMBL" id="JAVHNS010000006">
    <property type="protein sequence ID" value="KAK6352634.1"/>
    <property type="molecule type" value="Genomic_DNA"/>
</dbReference>
<feature type="compositionally biased region" description="Polar residues" evidence="1">
    <location>
        <begin position="301"/>
        <end position="311"/>
    </location>
</feature>
<dbReference type="AlphaFoldDB" id="A0AAV9UZ31"/>
<sequence length="373" mass="41329">MSASKIQHKQLKPASGESNAQREGIEIPNMANTLEKLDETIESGSSSPPSATIRRRRRRRRRRRSQRVDDSNVQEDLEKSLASVQLDDNSSDQGGVRISELDLQPVATPKNGHNKPAVLEGKQEKSVAFDESRCEQEAPHHQENSVHSVATNALGQGDSRLQTPKVQKPKPQTPRRATPKSPAPKHQTQTPAKTPRPLPRGLETPDIPRSQLRRPFSSQGSPARLQGQTNASQRFRDRLSGSQQLETPSKQTPRRFNNSEKKSGNTGIQGSAGKSGLTTPFTASPSARRHPRAPRQRMESHGQQQSPSFQIAQRPAELIDPAENTEHIKHIEYVKSAKAPSATEEWLTMQETTGPWNPVAVTTVTRPQDHRPS</sequence>
<evidence type="ECO:0000313" key="2">
    <source>
        <dbReference type="EMBL" id="KAK6352634.1"/>
    </source>
</evidence>
<name>A0AAV9UZ31_9PEZI</name>
<protein>
    <submittedName>
        <fullName evidence="2">Uncharacterized protein</fullName>
    </submittedName>
</protein>